<sequence>MLNMLIENGSGAPQPNNVLVLSLRRTFAMFKKLGVKADELDGLLAQAACHAPETLDQTAFDQLVTAAILSKGNEKPNSTFVRQVILNASVKANDHTRQLSPFVYRMADPPTTPTHTRRPPSPGPPLPWRQASDVRRPPDHLIGKFGAACFHCGRPGHWRADCPSTKGFANPGQKHQKSVHLQPWALGTSVKGHPRSNSLSITPRIKF</sequence>
<accession>A0A9Q3GFM8</accession>
<dbReference type="Proteomes" id="UP000765509">
    <property type="component" value="Unassembled WGS sequence"/>
</dbReference>
<dbReference type="OrthoDB" id="1099063at2759"/>
<feature type="region of interest" description="Disordered" evidence="3">
    <location>
        <begin position="105"/>
        <end position="137"/>
    </location>
</feature>
<dbReference type="PROSITE" id="PS50158">
    <property type="entry name" value="ZF_CCHC"/>
    <property type="match status" value="1"/>
</dbReference>
<keyword evidence="2" id="KW-0863">Zinc-finger</keyword>
<dbReference type="GO" id="GO:0006397">
    <property type="term" value="P:mRNA processing"/>
    <property type="evidence" value="ECO:0007669"/>
    <property type="project" value="UniProtKB-KW"/>
</dbReference>
<gene>
    <name evidence="5" type="ORF">O181_005533</name>
</gene>
<dbReference type="InterPro" id="IPR036875">
    <property type="entry name" value="Znf_CCHC_sf"/>
</dbReference>
<protein>
    <recommendedName>
        <fullName evidence="4">CCHC-type domain-containing protein</fullName>
    </recommendedName>
</protein>
<evidence type="ECO:0000256" key="3">
    <source>
        <dbReference type="SAM" id="MobiDB-lite"/>
    </source>
</evidence>
<dbReference type="SMART" id="SM00343">
    <property type="entry name" value="ZnF_C2HC"/>
    <property type="match status" value="1"/>
</dbReference>
<dbReference type="GO" id="GO:0008270">
    <property type="term" value="F:zinc ion binding"/>
    <property type="evidence" value="ECO:0007669"/>
    <property type="project" value="UniProtKB-KW"/>
</dbReference>
<name>A0A9Q3GFM8_9BASI</name>
<evidence type="ECO:0000256" key="1">
    <source>
        <dbReference type="ARBA" id="ARBA00022664"/>
    </source>
</evidence>
<reference evidence="5" key="1">
    <citation type="submission" date="2021-03" db="EMBL/GenBank/DDBJ databases">
        <title>Draft genome sequence of rust myrtle Austropuccinia psidii MF-1, a brazilian biotype.</title>
        <authorList>
            <person name="Quecine M.C."/>
            <person name="Pachon D.M.R."/>
            <person name="Bonatelli M.L."/>
            <person name="Correr F.H."/>
            <person name="Franceschini L.M."/>
            <person name="Leite T.F."/>
            <person name="Margarido G.R.A."/>
            <person name="Almeida C.A."/>
            <person name="Ferrarezi J.A."/>
            <person name="Labate C.A."/>
        </authorList>
    </citation>
    <scope>NUCLEOTIDE SEQUENCE</scope>
    <source>
        <strain evidence="5">MF-1</strain>
    </source>
</reference>
<keyword evidence="1" id="KW-0507">mRNA processing</keyword>
<keyword evidence="2" id="KW-0862">Zinc</keyword>
<dbReference type="InterPro" id="IPR001878">
    <property type="entry name" value="Znf_CCHC"/>
</dbReference>
<evidence type="ECO:0000256" key="2">
    <source>
        <dbReference type="PROSITE-ProRule" id="PRU00047"/>
    </source>
</evidence>
<evidence type="ECO:0000313" key="6">
    <source>
        <dbReference type="Proteomes" id="UP000765509"/>
    </source>
</evidence>
<feature type="region of interest" description="Disordered" evidence="3">
    <location>
        <begin position="187"/>
        <end position="207"/>
    </location>
</feature>
<dbReference type="EMBL" id="AVOT02001135">
    <property type="protein sequence ID" value="MBW0465818.1"/>
    <property type="molecule type" value="Genomic_DNA"/>
</dbReference>
<dbReference type="Pfam" id="PF00098">
    <property type="entry name" value="zf-CCHC"/>
    <property type="match status" value="1"/>
</dbReference>
<dbReference type="GO" id="GO:0003676">
    <property type="term" value="F:nucleic acid binding"/>
    <property type="evidence" value="ECO:0007669"/>
    <property type="project" value="InterPro"/>
</dbReference>
<organism evidence="5 6">
    <name type="scientific">Austropuccinia psidii MF-1</name>
    <dbReference type="NCBI Taxonomy" id="1389203"/>
    <lineage>
        <taxon>Eukaryota</taxon>
        <taxon>Fungi</taxon>
        <taxon>Dikarya</taxon>
        <taxon>Basidiomycota</taxon>
        <taxon>Pucciniomycotina</taxon>
        <taxon>Pucciniomycetes</taxon>
        <taxon>Pucciniales</taxon>
        <taxon>Sphaerophragmiaceae</taxon>
        <taxon>Austropuccinia</taxon>
    </lineage>
</organism>
<feature type="domain" description="CCHC-type" evidence="4">
    <location>
        <begin position="149"/>
        <end position="164"/>
    </location>
</feature>
<evidence type="ECO:0000313" key="5">
    <source>
        <dbReference type="EMBL" id="MBW0465818.1"/>
    </source>
</evidence>
<keyword evidence="6" id="KW-1185">Reference proteome</keyword>
<comment type="caution">
    <text evidence="5">The sequence shown here is derived from an EMBL/GenBank/DDBJ whole genome shotgun (WGS) entry which is preliminary data.</text>
</comment>
<dbReference type="Gene3D" id="4.10.60.10">
    <property type="entry name" value="Zinc finger, CCHC-type"/>
    <property type="match status" value="1"/>
</dbReference>
<dbReference type="SUPFAM" id="SSF57756">
    <property type="entry name" value="Retrovirus zinc finger-like domains"/>
    <property type="match status" value="1"/>
</dbReference>
<evidence type="ECO:0000259" key="4">
    <source>
        <dbReference type="PROSITE" id="PS50158"/>
    </source>
</evidence>
<keyword evidence="2" id="KW-0479">Metal-binding</keyword>
<dbReference type="AlphaFoldDB" id="A0A9Q3GFM8"/>
<proteinExistence type="predicted"/>